<protein>
    <submittedName>
        <fullName evidence="4">Mitochondrial small subunit ribosomal protein S8</fullName>
    </submittedName>
</protein>
<dbReference type="EMBL" id="BJWK01000001">
    <property type="protein sequence ID" value="GEM06519.1"/>
    <property type="molecule type" value="Genomic_DNA"/>
</dbReference>
<organism evidence="4 5">
    <name type="scientific">Rhodotorula toruloides</name>
    <name type="common">Yeast</name>
    <name type="synonym">Rhodosporidium toruloides</name>
    <dbReference type="NCBI Taxonomy" id="5286"/>
    <lineage>
        <taxon>Eukaryota</taxon>
        <taxon>Fungi</taxon>
        <taxon>Dikarya</taxon>
        <taxon>Basidiomycota</taxon>
        <taxon>Pucciniomycotina</taxon>
        <taxon>Microbotryomycetes</taxon>
        <taxon>Sporidiobolales</taxon>
        <taxon>Sporidiobolaceae</taxon>
        <taxon>Rhodotorula</taxon>
    </lineage>
</organism>
<dbReference type="GO" id="GO:0006412">
    <property type="term" value="P:translation"/>
    <property type="evidence" value="ECO:0007669"/>
    <property type="project" value="InterPro"/>
</dbReference>
<gene>
    <name evidence="4" type="ORF">Rt10032_c01g0536</name>
</gene>
<evidence type="ECO:0000256" key="1">
    <source>
        <dbReference type="ARBA" id="ARBA00006471"/>
    </source>
</evidence>
<comment type="caution">
    <text evidence="4">The sequence shown here is derived from an EMBL/GenBank/DDBJ whole genome shotgun (WGS) entry which is preliminary data.</text>
</comment>
<dbReference type="InterPro" id="IPR035987">
    <property type="entry name" value="Ribosomal_uS8_sf"/>
</dbReference>
<reference evidence="4 5" key="1">
    <citation type="submission" date="2019-07" db="EMBL/GenBank/DDBJ databases">
        <title>Rhodotorula toruloides NBRC10032 genome sequencing.</title>
        <authorList>
            <person name="Shida Y."/>
            <person name="Takaku H."/>
            <person name="Ogasawara W."/>
            <person name="Mori K."/>
        </authorList>
    </citation>
    <scope>NUCLEOTIDE SEQUENCE [LARGE SCALE GENOMIC DNA]</scope>
    <source>
        <strain evidence="4 5">NBRC10032</strain>
    </source>
</reference>
<dbReference type="Proteomes" id="UP000321518">
    <property type="component" value="Unassembled WGS sequence"/>
</dbReference>
<dbReference type="GO" id="GO:0003735">
    <property type="term" value="F:structural constituent of ribosome"/>
    <property type="evidence" value="ECO:0007669"/>
    <property type="project" value="InterPro"/>
</dbReference>
<dbReference type="SUPFAM" id="SSF56047">
    <property type="entry name" value="Ribosomal protein S8"/>
    <property type="match status" value="1"/>
</dbReference>
<name>A0A511K845_RHOTO</name>
<dbReference type="Gene3D" id="3.30.1370.30">
    <property type="match status" value="1"/>
</dbReference>
<evidence type="ECO:0000313" key="5">
    <source>
        <dbReference type="Proteomes" id="UP000321518"/>
    </source>
</evidence>
<dbReference type="OrthoDB" id="409928at2759"/>
<sequence>MLPFDLCTRLSNASMARHRWVPVAPTRQHLSILSLLLAHGFISSVSYGSTNTSNVAPPDPSSYVSARPSERRVWAELKYRNDRPVLRKMSPVSMPSRRVVLDKDEIKRFVKGSRVKFTRGLNLGEMALVANERGIFEGRDAIRQGLGGEILVRAASPFPALVLLLAVSERNMP</sequence>
<keyword evidence="2 4" id="KW-0689">Ribosomal protein</keyword>
<evidence type="ECO:0000256" key="2">
    <source>
        <dbReference type="ARBA" id="ARBA00022980"/>
    </source>
</evidence>
<comment type="similarity">
    <text evidence="1">Belongs to the universal ribosomal protein uS8 family.</text>
</comment>
<evidence type="ECO:0000256" key="3">
    <source>
        <dbReference type="ARBA" id="ARBA00023274"/>
    </source>
</evidence>
<accession>A0A511K845</accession>
<keyword evidence="3" id="KW-0687">Ribonucleoprotein</keyword>
<dbReference type="Gene3D" id="3.30.1490.10">
    <property type="match status" value="1"/>
</dbReference>
<dbReference type="GO" id="GO:1990904">
    <property type="term" value="C:ribonucleoprotein complex"/>
    <property type="evidence" value="ECO:0007669"/>
    <property type="project" value="UniProtKB-KW"/>
</dbReference>
<dbReference type="GO" id="GO:0005840">
    <property type="term" value="C:ribosome"/>
    <property type="evidence" value="ECO:0007669"/>
    <property type="project" value="UniProtKB-KW"/>
</dbReference>
<dbReference type="AlphaFoldDB" id="A0A511K845"/>
<evidence type="ECO:0000313" key="4">
    <source>
        <dbReference type="EMBL" id="GEM06519.1"/>
    </source>
</evidence>
<dbReference type="InterPro" id="IPR000630">
    <property type="entry name" value="Ribosomal_uS8"/>
</dbReference>
<proteinExistence type="inferred from homology"/>
<dbReference type="Pfam" id="PF00410">
    <property type="entry name" value="Ribosomal_S8"/>
    <property type="match status" value="1"/>
</dbReference>